<evidence type="ECO:0000256" key="3">
    <source>
        <dbReference type="ARBA" id="ARBA00023295"/>
    </source>
</evidence>
<reference evidence="7" key="1">
    <citation type="submission" date="2022-01" db="EMBL/GenBank/DDBJ databases">
        <authorList>
            <person name="Jo J.-H."/>
            <person name="Im W.-T."/>
        </authorList>
    </citation>
    <scope>NUCLEOTIDE SEQUENCE</scope>
    <source>
        <strain evidence="7">NA20</strain>
    </source>
</reference>
<comment type="subcellular location">
    <subcellularLocation>
        <location evidence="4">Secreted</location>
    </subcellularLocation>
</comment>
<dbReference type="InterPro" id="IPR017853">
    <property type="entry name" value="GH"/>
</dbReference>
<dbReference type="Pfam" id="PF02156">
    <property type="entry name" value="Glyco_hydro_26"/>
    <property type="match status" value="1"/>
</dbReference>
<keyword evidence="4" id="KW-0732">Signal</keyword>
<evidence type="ECO:0000313" key="7">
    <source>
        <dbReference type="EMBL" id="MCG2614391.1"/>
    </source>
</evidence>
<keyword evidence="3 4" id="KW-0326">Glycosidase</keyword>
<dbReference type="PROSITE" id="PS51764">
    <property type="entry name" value="GH26"/>
    <property type="match status" value="1"/>
</dbReference>
<evidence type="ECO:0000256" key="1">
    <source>
        <dbReference type="ARBA" id="ARBA00007754"/>
    </source>
</evidence>
<keyword evidence="4" id="KW-0964">Secreted</keyword>
<feature type="active site" description="Nucleophile" evidence="5">
    <location>
        <position position="298"/>
    </location>
</feature>
<dbReference type="PANTHER" id="PTHR40079:SF4">
    <property type="entry name" value="GH26 DOMAIN-CONTAINING PROTEIN-RELATED"/>
    <property type="match status" value="1"/>
</dbReference>
<feature type="signal peptide" evidence="4">
    <location>
        <begin position="1"/>
        <end position="20"/>
    </location>
</feature>
<dbReference type="SUPFAM" id="SSF51445">
    <property type="entry name" value="(Trans)glycosidases"/>
    <property type="match status" value="1"/>
</dbReference>
<dbReference type="EC" id="3.2.1.78" evidence="4"/>
<organism evidence="7 8">
    <name type="scientific">Terrimonas ginsenosidimutans</name>
    <dbReference type="NCBI Taxonomy" id="2908004"/>
    <lineage>
        <taxon>Bacteria</taxon>
        <taxon>Pseudomonadati</taxon>
        <taxon>Bacteroidota</taxon>
        <taxon>Chitinophagia</taxon>
        <taxon>Chitinophagales</taxon>
        <taxon>Chitinophagaceae</taxon>
        <taxon>Terrimonas</taxon>
    </lineage>
</organism>
<keyword evidence="4" id="KW-0119">Carbohydrate metabolism</keyword>
<evidence type="ECO:0000256" key="4">
    <source>
        <dbReference type="PIRNR" id="PIRNR018168"/>
    </source>
</evidence>
<keyword evidence="8" id="KW-1185">Reference proteome</keyword>
<comment type="similarity">
    <text evidence="1 4 5">Belongs to the glycosyl hydrolase 26 family.</text>
</comment>
<evidence type="ECO:0000256" key="5">
    <source>
        <dbReference type="PROSITE-ProRule" id="PRU01100"/>
    </source>
</evidence>
<dbReference type="PANTHER" id="PTHR40079">
    <property type="entry name" value="MANNAN ENDO-1,4-BETA-MANNOSIDASE E-RELATED"/>
    <property type="match status" value="1"/>
</dbReference>
<feature type="chain" id="PRO_5045014773" description="Mannan endo-1,4-beta-mannosidase" evidence="4">
    <location>
        <begin position="21"/>
        <end position="379"/>
    </location>
</feature>
<comment type="caution">
    <text evidence="7">The sequence shown here is derived from an EMBL/GenBank/DDBJ whole genome shotgun (WGS) entry which is preliminary data.</text>
</comment>
<sequence length="379" mass="43462">MTLRLCAFFLFISLSGQSLAADKDMPCNSSATKETVNLYRNLKKLSLKGFMFGHQDDLAYGVNWRYEPGNSDIKTVVGNYPAVYGWDLGGIELGQENNLDGIPFKKIKQFIKESYERGGVTTISWHARSPIGAEKGAWDTTRGTVASILPGGNNHELYKTWLDKIALFITSLKGNKGESIPVLFRPFHELTGNWFWWCRNTCSEFEFRTLWRFTVYYLQQEKKLNNLLWVYNTSDNINTAEDFLQRYPGDDMVDMLSLDAYQYDDPQKNDRFVTGTAKLLTLIDSIAQTKGKLSAFAETGYEAIPYSEWWTRVLLKAIGNSKISYVLVWRNHGYAAWNQKMHYYAPYKGQVSADDFKKFFDLPNTFFGRDVAGEKLYGP</sequence>
<dbReference type="GO" id="GO:0016787">
    <property type="term" value="F:hydrolase activity"/>
    <property type="evidence" value="ECO:0007669"/>
    <property type="project" value="UniProtKB-KW"/>
</dbReference>
<proteinExistence type="inferred from homology"/>
<dbReference type="PRINTS" id="PR00739">
    <property type="entry name" value="GLHYDRLASE26"/>
</dbReference>
<evidence type="ECO:0000313" key="8">
    <source>
        <dbReference type="Proteomes" id="UP001165367"/>
    </source>
</evidence>
<dbReference type="InterPro" id="IPR016714">
    <property type="entry name" value="MANB/E"/>
</dbReference>
<dbReference type="RefSeq" id="WP_237870747.1">
    <property type="nucleotide sequence ID" value="NZ_JAKLTR010000004.1"/>
</dbReference>
<keyword evidence="2 4" id="KW-0378">Hydrolase</keyword>
<protein>
    <recommendedName>
        <fullName evidence="4">Mannan endo-1,4-beta-mannosidase</fullName>
        <ecNumber evidence="4">3.2.1.78</ecNumber>
    </recommendedName>
</protein>
<accession>A0ABS9KPY3</accession>
<comment type="catalytic activity">
    <reaction evidence="4">
        <text>Random hydrolysis of (1-&gt;4)-beta-D-mannosidic linkages in mannans, galactomannans and glucomannans.</text>
        <dbReference type="EC" id="3.2.1.78"/>
    </reaction>
</comment>
<dbReference type="Proteomes" id="UP001165367">
    <property type="component" value="Unassembled WGS sequence"/>
</dbReference>
<feature type="domain" description="GH26" evidence="6">
    <location>
        <begin position="33"/>
        <end position="369"/>
    </location>
</feature>
<dbReference type="EMBL" id="JAKLTR010000004">
    <property type="protein sequence ID" value="MCG2614391.1"/>
    <property type="molecule type" value="Genomic_DNA"/>
</dbReference>
<dbReference type="InterPro" id="IPR000805">
    <property type="entry name" value="Glyco_hydro_26"/>
</dbReference>
<evidence type="ECO:0000259" key="6">
    <source>
        <dbReference type="PROSITE" id="PS51764"/>
    </source>
</evidence>
<dbReference type="InterPro" id="IPR022790">
    <property type="entry name" value="GH26_dom"/>
</dbReference>
<dbReference type="PIRSF" id="PIRSF018168">
    <property type="entry name" value="Mannan-1_4-beta-mannosidase"/>
    <property type="match status" value="1"/>
</dbReference>
<dbReference type="Gene3D" id="3.20.20.80">
    <property type="entry name" value="Glycosidases"/>
    <property type="match status" value="1"/>
</dbReference>
<name>A0ABS9KPY3_9BACT</name>
<gene>
    <name evidence="7" type="ORF">LZZ85_08875</name>
</gene>
<evidence type="ECO:0000256" key="2">
    <source>
        <dbReference type="ARBA" id="ARBA00022801"/>
    </source>
</evidence>
<feature type="active site" description="Proton donor" evidence="5">
    <location>
        <position position="189"/>
    </location>
</feature>